<dbReference type="GeneID" id="39574920"/>
<keyword evidence="1" id="KW-0812">Transmembrane</keyword>
<dbReference type="EMBL" id="ML119052">
    <property type="protein sequence ID" value="ROT40586.1"/>
    <property type="molecule type" value="Genomic_DNA"/>
</dbReference>
<accession>A0A3N2Q1K4</accession>
<organism evidence="2 3">
    <name type="scientific">Sodiomyces alkalinus (strain CBS 110278 / VKM F-3762 / F11)</name>
    <name type="common">Alkaliphilic filamentous fungus</name>
    <dbReference type="NCBI Taxonomy" id="1314773"/>
    <lineage>
        <taxon>Eukaryota</taxon>
        <taxon>Fungi</taxon>
        <taxon>Dikarya</taxon>
        <taxon>Ascomycota</taxon>
        <taxon>Pezizomycotina</taxon>
        <taxon>Sordariomycetes</taxon>
        <taxon>Hypocreomycetidae</taxon>
        <taxon>Glomerellales</taxon>
        <taxon>Plectosphaerellaceae</taxon>
        <taxon>Sodiomyces</taxon>
    </lineage>
</organism>
<name>A0A3N2Q1K4_SODAK</name>
<reference evidence="2 3" key="1">
    <citation type="journal article" date="2018" name="Mol. Ecol.">
        <title>The obligate alkalophilic soda-lake fungus Sodiomyces alkalinus has shifted to a protein diet.</title>
        <authorList>
            <person name="Grum-Grzhimaylo A.A."/>
            <person name="Falkoski D.L."/>
            <person name="van den Heuvel J."/>
            <person name="Valero-Jimenez C.A."/>
            <person name="Min B."/>
            <person name="Choi I.G."/>
            <person name="Lipzen A."/>
            <person name="Daum C.G."/>
            <person name="Aanen D.K."/>
            <person name="Tsang A."/>
            <person name="Henrissat B."/>
            <person name="Bilanenko E.N."/>
            <person name="de Vries R.P."/>
            <person name="van Kan J.A.L."/>
            <person name="Grigoriev I.V."/>
            <person name="Debets A.J.M."/>
        </authorList>
    </citation>
    <scope>NUCLEOTIDE SEQUENCE [LARGE SCALE GENOMIC DNA]</scope>
    <source>
        <strain evidence="2 3">F11</strain>
    </source>
</reference>
<keyword evidence="1" id="KW-0472">Membrane</keyword>
<sequence>MAFLSPWLSFSFNPSLGPHPIFFLSLSSFVPGSGSLCVFFCSSGFVKSLVVFRFLRSPSFSACLCSESDVMSMRDAFSQAYTTWLFLVSQCCAPLSACLGDKPGDPEPRLNPCRLWLPNETPIPVILRGHKCHDIAPAADIPPF</sequence>
<dbReference type="AlphaFoldDB" id="A0A3N2Q1K4"/>
<feature type="transmembrane region" description="Helical" evidence="1">
    <location>
        <begin position="20"/>
        <end position="46"/>
    </location>
</feature>
<evidence type="ECO:0000313" key="2">
    <source>
        <dbReference type="EMBL" id="ROT40586.1"/>
    </source>
</evidence>
<keyword evidence="1" id="KW-1133">Transmembrane helix</keyword>
<evidence type="ECO:0000256" key="1">
    <source>
        <dbReference type="SAM" id="Phobius"/>
    </source>
</evidence>
<protein>
    <submittedName>
        <fullName evidence="2">Uncharacterized protein</fullName>
    </submittedName>
</protein>
<proteinExistence type="predicted"/>
<keyword evidence="3" id="KW-1185">Reference proteome</keyword>
<dbReference type="RefSeq" id="XP_028468392.1">
    <property type="nucleotide sequence ID" value="XM_028606442.1"/>
</dbReference>
<evidence type="ECO:0000313" key="3">
    <source>
        <dbReference type="Proteomes" id="UP000272025"/>
    </source>
</evidence>
<gene>
    <name evidence="2" type="ORF">SODALDRAFT_100055</name>
</gene>
<dbReference type="Proteomes" id="UP000272025">
    <property type="component" value="Unassembled WGS sequence"/>
</dbReference>